<dbReference type="InterPro" id="IPR036388">
    <property type="entry name" value="WH-like_DNA-bd_sf"/>
</dbReference>
<dbReference type="InterPro" id="IPR001789">
    <property type="entry name" value="Sig_transdc_resp-reg_receiver"/>
</dbReference>
<dbReference type="Gene3D" id="3.40.50.2300">
    <property type="match status" value="1"/>
</dbReference>
<dbReference type="InterPro" id="IPR000792">
    <property type="entry name" value="Tscrpt_reg_LuxR_C"/>
</dbReference>
<dbReference type="Pfam" id="PF00072">
    <property type="entry name" value="Response_reg"/>
    <property type="match status" value="1"/>
</dbReference>
<dbReference type="Proteomes" id="UP001169719">
    <property type="component" value="Unassembled WGS sequence"/>
</dbReference>
<gene>
    <name evidence="5" type="ORF">QWJ08_10960</name>
</gene>
<dbReference type="PANTHER" id="PTHR45566">
    <property type="entry name" value="HTH-TYPE TRANSCRIPTIONAL REGULATOR YHJB-RELATED"/>
    <property type="match status" value="1"/>
</dbReference>
<evidence type="ECO:0000313" key="5">
    <source>
        <dbReference type="EMBL" id="MDN2481914.1"/>
    </source>
</evidence>
<accession>A0ABT7Y1J7</accession>
<dbReference type="InterPro" id="IPR016032">
    <property type="entry name" value="Sig_transdc_resp-reg_C-effctor"/>
</dbReference>
<dbReference type="InterPro" id="IPR051015">
    <property type="entry name" value="EvgA-like"/>
</dbReference>
<evidence type="ECO:0000256" key="2">
    <source>
        <dbReference type="PROSITE-ProRule" id="PRU00169"/>
    </source>
</evidence>
<feature type="domain" description="HTH luxR-type" evidence="3">
    <location>
        <begin position="135"/>
        <end position="200"/>
    </location>
</feature>
<reference evidence="5" key="1">
    <citation type="submission" date="2024-05" db="EMBL/GenBank/DDBJ databases">
        <title>Genome Sequences of Four Agar- Degrading Marine Bacteria.</title>
        <authorList>
            <person name="Phillips E.K."/>
            <person name="Shaffer J.C."/>
            <person name="Henson M.W."/>
            <person name="Temperton B."/>
            <person name="Thrash C.J."/>
            <person name="Martin M.O."/>
        </authorList>
    </citation>
    <scope>NUCLEOTIDE SEQUENCE</scope>
    <source>
        <strain evidence="5">EKP203</strain>
    </source>
</reference>
<keyword evidence="2" id="KW-0597">Phosphoprotein</keyword>
<keyword evidence="1" id="KW-0238">DNA-binding</keyword>
<protein>
    <submittedName>
        <fullName evidence="5">Response regulator</fullName>
    </submittedName>
</protein>
<feature type="domain" description="Response regulatory" evidence="4">
    <location>
        <begin position="6"/>
        <end position="122"/>
    </location>
</feature>
<comment type="caution">
    <text evidence="5">The sequence shown here is derived from an EMBL/GenBank/DDBJ whole genome shotgun (WGS) entry which is preliminary data.</text>
</comment>
<dbReference type="CDD" id="cd06170">
    <property type="entry name" value="LuxR_C_like"/>
    <property type="match status" value="1"/>
</dbReference>
<dbReference type="SMART" id="SM00448">
    <property type="entry name" value="REC"/>
    <property type="match status" value="1"/>
</dbReference>
<dbReference type="PROSITE" id="PS50043">
    <property type="entry name" value="HTH_LUXR_2"/>
    <property type="match status" value="1"/>
</dbReference>
<evidence type="ECO:0000256" key="1">
    <source>
        <dbReference type="ARBA" id="ARBA00023125"/>
    </source>
</evidence>
<sequence>MNRSFNCLVVDAFPIVSRSLRKTLEGLPCVSHVSETGQVDKALSILKQQPIDLLTLDIKIGNSNGFELLRRARAHGFEGKVLFISSEDYCTYSQLAKESSANGYISKAEEEGLIRDAMQSILKGYSLFKLDSHAGTHKQTHLSEREQVVFDYLVQGYSNKQISELLSLSAKTISTYKSRILDKHNASSIIELMNYQNHRPSAPSLYTQRVL</sequence>
<dbReference type="Pfam" id="PF00196">
    <property type="entry name" value="GerE"/>
    <property type="match status" value="1"/>
</dbReference>
<evidence type="ECO:0000259" key="4">
    <source>
        <dbReference type="PROSITE" id="PS50110"/>
    </source>
</evidence>
<dbReference type="RefSeq" id="WP_289962013.1">
    <property type="nucleotide sequence ID" value="NZ_JAUEOZ010000001.1"/>
</dbReference>
<dbReference type="SMART" id="SM00421">
    <property type="entry name" value="HTH_LUXR"/>
    <property type="match status" value="1"/>
</dbReference>
<dbReference type="Gene3D" id="1.10.10.10">
    <property type="entry name" value="Winged helix-like DNA-binding domain superfamily/Winged helix DNA-binding domain"/>
    <property type="match status" value="1"/>
</dbReference>
<dbReference type="PANTHER" id="PTHR45566:SF2">
    <property type="entry name" value="NARL SUBFAMILY"/>
    <property type="match status" value="1"/>
</dbReference>
<name>A0ABT7Y1J7_9VIBR</name>
<dbReference type="EMBL" id="JAUEOZ010000001">
    <property type="protein sequence ID" value="MDN2481914.1"/>
    <property type="molecule type" value="Genomic_DNA"/>
</dbReference>
<feature type="modified residue" description="4-aspartylphosphate" evidence="2">
    <location>
        <position position="57"/>
    </location>
</feature>
<proteinExistence type="predicted"/>
<dbReference type="PROSITE" id="PS00622">
    <property type="entry name" value="HTH_LUXR_1"/>
    <property type="match status" value="1"/>
</dbReference>
<organism evidence="5 6">
    <name type="scientific">Vibrio agarivorans</name>
    <dbReference type="NCBI Taxonomy" id="153622"/>
    <lineage>
        <taxon>Bacteria</taxon>
        <taxon>Pseudomonadati</taxon>
        <taxon>Pseudomonadota</taxon>
        <taxon>Gammaproteobacteria</taxon>
        <taxon>Vibrionales</taxon>
        <taxon>Vibrionaceae</taxon>
        <taxon>Vibrio</taxon>
    </lineage>
</organism>
<keyword evidence="6" id="KW-1185">Reference proteome</keyword>
<evidence type="ECO:0000259" key="3">
    <source>
        <dbReference type="PROSITE" id="PS50043"/>
    </source>
</evidence>
<evidence type="ECO:0000313" key="6">
    <source>
        <dbReference type="Proteomes" id="UP001169719"/>
    </source>
</evidence>
<dbReference type="InterPro" id="IPR011006">
    <property type="entry name" value="CheY-like_superfamily"/>
</dbReference>
<dbReference type="SUPFAM" id="SSF46894">
    <property type="entry name" value="C-terminal effector domain of the bipartite response regulators"/>
    <property type="match status" value="1"/>
</dbReference>
<dbReference type="PROSITE" id="PS50110">
    <property type="entry name" value="RESPONSE_REGULATORY"/>
    <property type="match status" value="1"/>
</dbReference>
<dbReference type="SUPFAM" id="SSF52172">
    <property type="entry name" value="CheY-like"/>
    <property type="match status" value="1"/>
</dbReference>
<dbReference type="PRINTS" id="PR00038">
    <property type="entry name" value="HTHLUXR"/>
</dbReference>